<evidence type="ECO:0000256" key="1">
    <source>
        <dbReference type="SAM" id="MobiDB-lite"/>
    </source>
</evidence>
<sequence length="80" mass="9022">RERSRVILSSLGAASCQNNQSCGCFKDLCQDYDNLHIPGEDVFCEKLQQWLESQSLGPVMKGEEDSHPKTQDYTAQITSR</sequence>
<evidence type="ECO:0000313" key="2">
    <source>
        <dbReference type="EMBL" id="GFT76683.1"/>
    </source>
</evidence>
<dbReference type="Proteomes" id="UP000887013">
    <property type="component" value="Unassembled WGS sequence"/>
</dbReference>
<gene>
    <name evidence="2" type="ORF">NPIL_524431</name>
</gene>
<evidence type="ECO:0000313" key="3">
    <source>
        <dbReference type="Proteomes" id="UP000887013"/>
    </source>
</evidence>
<protein>
    <submittedName>
        <fullName evidence="2">Uncharacterized protein</fullName>
    </submittedName>
</protein>
<organism evidence="2 3">
    <name type="scientific">Nephila pilipes</name>
    <name type="common">Giant wood spider</name>
    <name type="synonym">Nephila maculata</name>
    <dbReference type="NCBI Taxonomy" id="299642"/>
    <lineage>
        <taxon>Eukaryota</taxon>
        <taxon>Metazoa</taxon>
        <taxon>Ecdysozoa</taxon>
        <taxon>Arthropoda</taxon>
        <taxon>Chelicerata</taxon>
        <taxon>Arachnida</taxon>
        <taxon>Araneae</taxon>
        <taxon>Araneomorphae</taxon>
        <taxon>Entelegynae</taxon>
        <taxon>Araneoidea</taxon>
        <taxon>Nephilidae</taxon>
        <taxon>Nephila</taxon>
    </lineage>
</organism>
<reference evidence="2" key="1">
    <citation type="submission" date="2020-08" db="EMBL/GenBank/DDBJ databases">
        <title>Multicomponent nature underlies the extraordinary mechanical properties of spider dragline silk.</title>
        <authorList>
            <person name="Kono N."/>
            <person name="Nakamura H."/>
            <person name="Mori M."/>
            <person name="Yoshida Y."/>
            <person name="Ohtoshi R."/>
            <person name="Malay A.D."/>
            <person name="Moran D.A.P."/>
            <person name="Tomita M."/>
            <person name="Numata K."/>
            <person name="Arakawa K."/>
        </authorList>
    </citation>
    <scope>NUCLEOTIDE SEQUENCE</scope>
</reference>
<dbReference type="AlphaFoldDB" id="A0A8X6PQN1"/>
<comment type="caution">
    <text evidence="2">The sequence shown here is derived from an EMBL/GenBank/DDBJ whole genome shotgun (WGS) entry which is preliminary data.</text>
</comment>
<feature type="compositionally biased region" description="Polar residues" evidence="1">
    <location>
        <begin position="71"/>
        <end position="80"/>
    </location>
</feature>
<feature type="compositionally biased region" description="Basic and acidic residues" evidence="1">
    <location>
        <begin position="61"/>
        <end position="70"/>
    </location>
</feature>
<name>A0A8X6PQN1_NEPPI</name>
<accession>A0A8X6PQN1</accession>
<dbReference type="EMBL" id="BMAW01022170">
    <property type="protein sequence ID" value="GFT76683.1"/>
    <property type="molecule type" value="Genomic_DNA"/>
</dbReference>
<keyword evidence="3" id="KW-1185">Reference proteome</keyword>
<feature type="non-terminal residue" evidence="2">
    <location>
        <position position="1"/>
    </location>
</feature>
<proteinExistence type="predicted"/>
<feature type="region of interest" description="Disordered" evidence="1">
    <location>
        <begin position="57"/>
        <end position="80"/>
    </location>
</feature>